<dbReference type="eggNOG" id="KOG2645">
    <property type="taxonomic scope" value="Eukaryota"/>
</dbReference>
<dbReference type="Gene3D" id="3.40.720.10">
    <property type="entry name" value="Alkaline Phosphatase, subunit A"/>
    <property type="match status" value="1"/>
</dbReference>
<dbReference type="HOGENOM" id="CLU_017594_1_2_1"/>
<dbReference type="PhylomeDB" id="A7SBU9"/>
<name>A7SBU9_NEMVE</name>
<protein>
    <submittedName>
        <fullName evidence="1">Uncharacterized protein</fullName>
    </submittedName>
</protein>
<dbReference type="AlphaFoldDB" id="A7SBU9"/>
<evidence type="ECO:0000313" key="2">
    <source>
        <dbReference type="Proteomes" id="UP000001593"/>
    </source>
</evidence>
<organism evidence="1 2">
    <name type="scientific">Nematostella vectensis</name>
    <name type="common">Starlet sea anemone</name>
    <dbReference type="NCBI Taxonomy" id="45351"/>
    <lineage>
        <taxon>Eukaryota</taxon>
        <taxon>Metazoa</taxon>
        <taxon>Cnidaria</taxon>
        <taxon>Anthozoa</taxon>
        <taxon>Hexacorallia</taxon>
        <taxon>Actiniaria</taxon>
        <taxon>Edwardsiidae</taxon>
        <taxon>Nematostella</taxon>
    </lineage>
</organism>
<accession>A7SBU9</accession>
<feature type="non-terminal residue" evidence="1">
    <location>
        <position position="379"/>
    </location>
</feature>
<dbReference type="Pfam" id="PF01663">
    <property type="entry name" value="Phosphodiest"/>
    <property type="match status" value="1"/>
</dbReference>
<keyword evidence="2" id="KW-1185">Reference proteome</keyword>
<reference evidence="1 2" key="1">
    <citation type="journal article" date="2007" name="Science">
        <title>Sea anemone genome reveals ancestral eumetazoan gene repertoire and genomic organization.</title>
        <authorList>
            <person name="Putnam N.H."/>
            <person name="Srivastava M."/>
            <person name="Hellsten U."/>
            <person name="Dirks B."/>
            <person name="Chapman J."/>
            <person name="Salamov A."/>
            <person name="Terry A."/>
            <person name="Shapiro H."/>
            <person name="Lindquist E."/>
            <person name="Kapitonov V.V."/>
            <person name="Jurka J."/>
            <person name="Genikhovich G."/>
            <person name="Grigoriev I.V."/>
            <person name="Lucas S.M."/>
            <person name="Steele R.E."/>
            <person name="Finnerty J.R."/>
            <person name="Technau U."/>
            <person name="Martindale M.Q."/>
            <person name="Rokhsar D.S."/>
        </authorList>
    </citation>
    <scope>NUCLEOTIDE SEQUENCE [LARGE SCALE GENOMIC DNA]</scope>
    <source>
        <strain evidence="2">CH2 X CH6</strain>
    </source>
</reference>
<dbReference type="Gene3D" id="3.30.1360.180">
    <property type="match status" value="1"/>
</dbReference>
<dbReference type="EMBL" id="DS469618">
    <property type="protein sequence ID" value="EDO38830.1"/>
    <property type="molecule type" value="Genomic_DNA"/>
</dbReference>
<dbReference type="InParanoid" id="A7SBU9"/>
<dbReference type="Proteomes" id="UP000001593">
    <property type="component" value="Unassembled WGS sequence"/>
</dbReference>
<dbReference type="OMA" id="HCFANQS"/>
<feature type="non-terminal residue" evidence="1">
    <location>
        <position position="1"/>
    </location>
</feature>
<gene>
    <name evidence="1" type="ORF">NEMVEDRAFT_v1g112601</name>
</gene>
<dbReference type="CDD" id="cd16018">
    <property type="entry name" value="Enpp"/>
    <property type="match status" value="1"/>
</dbReference>
<dbReference type="SUPFAM" id="SSF53649">
    <property type="entry name" value="Alkaline phosphatase-like"/>
    <property type="match status" value="1"/>
</dbReference>
<sequence>VLLVSLDGLSWRYTGGDLANTLNLDYIASTGVKAKWMRPIQPVKTWPIHQTYMTGLYAETHGIVSNNFWDPLFKEKFVLQYDCSNFDPKFYNSSEPLWLTVQKRGGKSGVHFWPGNKTRQGWPPYIHCFANQSLPYKNRIDKILNWMKSDDPPKFVALYVNEPDSSGHGFGLFSGHYKRAVEKMDKEVIGYLIERLIKAELFDKVNLVVVSDHGMVSISSSRSIYLSDFVNPDTFTMSEAGVAGHLWPRDRVGLEDEIYQNLTRAAAINSHFSVIKRDDIDEKYHWKDNRRIPPIYVKTELGWTVHQIRPAVITNYTSAERLLGPVFFARGPAFKRDYESQNGLNVIDVYPLLCHLLGITPLPNNGSLDNMKEILADSS</sequence>
<dbReference type="InterPro" id="IPR002591">
    <property type="entry name" value="Phosphodiest/P_Trfase"/>
</dbReference>
<dbReference type="GO" id="GO:0016787">
    <property type="term" value="F:hydrolase activity"/>
    <property type="evidence" value="ECO:0000318"/>
    <property type="project" value="GO_Central"/>
</dbReference>
<proteinExistence type="predicted"/>
<dbReference type="PANTHER" id="PTHR10151:SF120">
    <property type="entry name" value="BIS(5'-ADENOSYL)-TRIPHOSPHATASE"/>
    <property type="match status" value="1"/>
</dbReference>
<evidence type="ECO:0000313" key="1">
    <source>
        <dbReference type="EMBL" id="EDO38830.1"/>
    </source>
</evidence>
<dbReference type="PANTHER" id="PTHR10151">
    <property type="entry name" value="ECTONUCLEOTIDE PYROPHOSPHATASE/PHOSPHODIESTERASE"/>
    <property type="match status" value="1"/>
</dbReference>
<dbReference type="InterPro" id="IPR017850">
    <property type="entry name" value="Alkaline_phosphatase_core_sf"/>
</dbReference>